<dbReference type="PANTHER" id="PTHR45790">
    <property type="entry name" value="SIROHEME SYNTHASE-RELATED"/>
    <property type="match status" value="1"/>
</dbReference>
<evidence type="ECO:0000259" key="7">
    <source>
        <dbReference type="Pfam" id="PF00590"/>
    </source>
</evidence>
<proteinExistence type="predicted"/>
<dbReference type="InterPro" id="IPR014776">
    <property type="entry name" value="4pyrrole_Mease_sub2"/>
</dbReference>
<evidence type="ECO:0000313" key="8">
    <source>
        <dbReference type="EMBL" id="GAA3279279.1"/>
    </source>
</evidence>
<dbReference type="EC" id="2.1.1.107" evidence="1"/>
<evidence type="ECO:0000256" key="3">
    <source>
        <dbReference type="ARBA" id="ARBA00022679"/>
    </source>
</evidence>
<evidence type="ECO:0000256" key="5">
    <source>
        <dbReference type="ARBA" id="ARBA00023244"/>
    </source>
</evidence>
<sequence length="259" mass="27069">MSTGHVALVGGGPAPSELITVRGRELLTAADVVVADRLGPRGLLDELGADVEVVEVGKEPGRQSATQDEINELLVDRVRAGRRVVRLKGGDPYVLGRGGEEREHCRAHGVDVEVVPGITSASAVPAAAGIPLTHRGLARGFTVITGHEDLDVVPRSAQHTLVILMGVSTLPRVSRQLMADGHDPETPVGVVESGGTEAQRVTLGRLHSIAETAAQRQVANPAVIVVGQVVTLADDWTDETTGATTPPRPASDTKDGHRP</sequence>
<feature type="region of interest" description="Disordered" evidence="6">
    <location>
        <begin position="237"/>
        <end position="259"/>
    </location>
</feature>
<dbReference type="PANTHER" id="PTHR45790:SF3">
    <property type="entry name" value="S-ADENOSYL-L-METHIONINE-DEPENDENT UROPORPHYRINOGEN III METHYLTRANSFERASE, CHLOROPLASTIC"/>
    <property type="match status" value="1"/>
</dbReference>
<dbReference type="Gene3D" id="3.40.1010.10">
    <property type="entry name" value="Cobalt-precorrin-4 Transmethylase, Domain 1"/>
    <property type="match status" value="1"/>
</dbReference>
<evidence type="ECO:0000256" key="6">
    <source>
        <dbReference type="SAM" id="MobiDB-lite"/>
    </source>
</evidence>
<keyword evidence="9" id="KW-1185">Reference proteome</keyword>
<comment type="caution">
    <text evidence="8">The sequence shown here is derived from an EMBL/GenBank/DDBJ whole genome shotgun (WGS) entry which is preliminary data.</text>
</comment>
<dbReference type="InterPro" id="IPR006366">
    <property type="entry name" value="CobA/CysG_C"/>
</dbReference>
<evidence type="ECO:0000256" key="2">
    <source>
        <dbReference type="ARBA" id="ARBA00022603"/>
    </source>
</evidence>
<keyword evidence="4" id="KW-0949">S-adenosyl-L-methionine</keyword>
<dbReference type="RefSeq" id="WP_425574524.1">
    <property type="nucleotide sequence ID" value="NZ_BAAAYG010000002.1"/>
</dbReference>
<keyword evidence="2" id="KW-0489">Methyltransferase</keyword>
<dbReference type="InterPro" id="IPR035996">
    <property type="entry name" value="4pyrrol_Methylase_sf"/>
</dbReference>
<dbReference type="InterPro" id="IPR000878">
    <property type="entry name" value="4pyrrol_Mease"/>
</dbReference>
<name>A0ABP6RB56_9MICC</name>
<evidence type="ECO:0000256" key="1">
    <source>
        <dbReference type="ARBA" id="ARBA00012162"/>
    </source>
</evidence>
<dbReference type="Pfam" id="PF00590">
    <property type="entry name" value="TP_methylase"/>
    <property type="match status" value="1"/>
</dbReference>
<dbReference type="Gene3D" id="3.30.950.10">
    <property type="entry name" value="Methyltransferase, Cobalt-precorrin-4 Transmethylase, Domain 2"/>
    <property type="match status" value="1"/>
</dbReference>
<organism evidence="8 9">
    <name type="scientific">Nesterenkonia halobia</name>
    <dbReference type="NCBI Taxonomy" id="37922"/>
    <lineage>
        <taxon>Bacteria</taxon>
        <taxon>Bacillati</taxon>
        <taxon>Actinomycetota</taxon>
        <taxon>Actinomycetes</taxon>
        <taxon>Micrococcales</taxon>
        <taxon>Micrococcaceae</taxon>
        <taxon>Nesterenkonia</taxon>
    </lineage>
</organism>
<dbReference type="CDD" id="cd11642">
    <property type="entry name" value="SUMT"/>
    <property type="match status" value="1"/>
</dbReference>
<protein>
    <recommendedName>
        <fullName evidence="1">uroporphyrinogen-III C-methyltransferase</fullName>
        <ecNumber evidence="1">2.1.1.107</ecNumber>
    </recommendedName>
</protein>
<dbReference type="Proteomes" id="UP001501736">
    <property type="component" value="Unassembled WGS sequence"/>
</dbReference>
<accession>A0ABP6RB56</accession>
<evidence type="ECO:0000256" key="4">
    <source>
        <dbReference type="ARBA" id="ARBA00022691"/>
    </source>
</evidence>
<keyword evidence="3" id="KW-0808">Transferase</keyword>
<dbReference type="SUPFAM" id="SSF53790">
    <property type="entry name" value="Tetrapyrrole methylase"/>
    <property type="match status" value="1"/>
</dbReference>
<dbReference type="NCBIfam" id="TIGR01469">
    <property type="entry name" value="cobA_cysG_Cterm"/>
    <property type="match status" value="1"/>
</dbReference>
<gene>
    <name evidence="8" type="ORF">GCM10020260_02270</name>
</gene>
<evidence type="ECO:0000313" key="9">
    <source>
        <dbReference type="Proteomes" id="UP001501736"/>
    </source>
</evidence>
<keyword evidence="5" id="KW-0627">Porphyrin biosynthesis</keyword>
<feature type="domain" description="Tetrapyrrole methylase" evidence="7">
    <location>
        <begin position="6"/>
        <end position="209"/>
    </location>
</feature>
<reference evidence="9" key="1">
    <citation type="journal article" date="2019" name="Int. J. Syst. Evol. Microbiol.">
        <title>The Global Catalogue of Microorganisms (GCM) 10K type strain sequencing project: providing services to taxonomists for standard genome sequencing and annotation.</title>
        <authorList>
            <consortium name="The Broad Institute Genomics Platform"/>
            <consortium name="The Broad Institute Genome Sequencing Center for Infectious Disease"/>
            <person name="Wu L."/>
            <person name="Ma J."/>
        </authorList>
    </citation>
    <scope>NUCLEOTIDE SEQUENCE [LARGE SCALE GENOMIC DNA]</scope>
    <source>
        <strain evidence="9">JCM 11483</strain>
    </source>
</reference>
<dbReference type="NCBIfam" id="NF004790">
    <property type="entry name" value="PRK06136.1"/>
    <property type="match status" value="1"/>
</dbReference>
<dbReference type="InterPro" id="IPR014777">
    <property type="entry name" value="4pyrrole_Mease_sub1"/>
</dbReference>
<dbReference type="EMBL" id="BAAAYG010000002">
    <property type="protein sequence ID" value="GAA3279279.1"/>
    <property type="molecule type" value="Genomic_DNA"/>
</dbReference>
<dbReference type="InterPro" id="IPR050161">
    <property type="entry name" value="Siro_Cobalamin_biosynth"/>
</dbReference>